<gene>
    <name evidence="4" type="ORF">FB380_001019</name>
    <name evidence="3" type="ORF">GCM10011589_21180</name>
</gene>
<keyword evidence="6" id="KW-1185">Reference proteome</keyword>
<dbReference type="AlphaFoldDB" id="A0A846LEJ5"/>
<sequence length="276" mass="27560">MRRTRTLTLVTGTAGALVVGAGAAPALAAEADPATDVATVTVLHAIPDVPVDVYANGEELIADFEPGTLTDPLTLPVGDYDLEIFPVDADPLADEPTAELADVALTPGLDATVTAFLAEDGTPTLVPFVNDVSVVPAGQSRLVVRHVAAAPAVDVRADGVPVVTGLANPDEEVLVVDPAVVSADAALTGTDTVAVEPVDLDLAEGTTTTVYAYGSEDAGYQFATQTTSGTASAPSGVPGGDAGLADDELPLPLVAVSMAGLAAAAVAGRRLVTSRS</sequence>
<reference evidence="3" key="1">
    <citation type="journal article" date="2014" name="Int. J. Syst. Evol. Microbiol.">
        <title>Complete genome of a new Firmicutes species belonging to the dominant human colonic microbiota ('Ruminococcus bicirculans') reveals two chromosomes and a selective capacity to utilize plant glucans.</title>
        <authorList>
            <consortium name="NISC Comparative Sequencing Program"/>
            <person name="Wegmann U."/>
            <person name="Louis P."/>
            <person name="Goesmann A."/>
            <person name="Henrissat B."/>
            <person name="Duncan S.H."/>
            <person name="Flint H.J."/>
        </authorList>
    </citation>
    <scope>NUCLEOTIDE SEQUENCE</scope>
    <source>
        <strain evidence="3">CGMCC 4.5581</strain>
    </source>
</reference>
<protein>
    <submittedName>
        <fullName evidence="3">Lipoprotein</fullName>
    </submittedName>
</protein>
<feature type="signal peptide" evidence="1">
    <location>
        <begin position="1"/>
        <end position="28"/>
    </location>
</feature>
<comment type="caution">
    <text evidence="4">The sequence shown here is derived from an EMBL/GenBank/DDBJ whole genome shotgun (WGS) entry which is preliminary data.</text>
</comment>
<reference evidence="4 5" key="3">
    <citation type="submission" date="2020-02" db="EMBL/GenBank/DDBJ databases">
        <title>Sequencing the genomes of 1000 actinobacteria strains.</title>
        <authorList>
            <person name="Klenk H.-P."/>
        </authorList>
    </citation>
    <scope>NUCLEOTIDE SEQUENCE [LARGE SCALE GENOMIC DNA]</scope>
    <source>
        <strain evidence="4 5">DSM 45201</strain>
    </source>
</reference>
<organism evidence="4 5">
    <name type="scientific">Modestobacter marinus</name>
    <dbReference type="NCBI Taxonomy" id="477641"/>
    <lineage>
        <taxon>Bacteria</taxon>
        <taxon>Bacillati</taxon>
        <taxon>Actinomycetota</taxon>
        <taxon>Actinomycetes</taxon>
        <taxon>Geodermatophilales</taxon>
        <taxon>Geodermatophilaceae</taxon>
        <taxon>Modestobacter</taxon>
    </lineage>
</organism>
<evidence type="ECO:0000256" key="1">
    <source>
        <dbReference type="SAM" id="SignalP"/>
    </source>
</evidence>
<evidence type="ECO:0000313" key="4">
    <source>
        <dbReference type="EMBL" id="NIH66573.1"/>
    </source>
</evidence>
<keyword evidence="1" id="KW-0732">Signal</keyword>
<reference evidence="3" key="4">
    <citation type="submission" date="2024-05" db="EMBL/GenBank/DDBJ databases">
        <authorList>
            <person name="Sun Q."/>
            <person name="Zhou Y."/>
        </authorList>
    </citation>
    <scope>NUCLEOTIDE SEQUENCE</scope>
    <source>
        <strain evidence="3">CGMCC 4.5581</strain>
    </source>
</reference>
<dbReference type="Proteomes" id="UP000648663">
    <property type="component" value="Unassembled WGS sequence"/>
</dbReference>
<evidence type="ECO:0000259" key="2">
    <source>
        <dbReference type="Pfam" id="PF14344"/>
    </source>
</evidence>
<feature type="chain" id="PRO_5039370569" evidence="1">
    <location>
        <begin position="29"/>
        <end position="276"/>
    </location>
</feature>
<dbReference type="EMBL" id="BMMI01000003">
    <property type="protein sequence ID" value="GGL64838.1"/>
    <property type="molecule type" value="Genomic_DNA"/>
</dbReference>
<feature type="domain" description="DUF4397" evidence="2">
    <location>
        <begin position="38"/>
        <end position="156"/>
    </location>
</feature>
<evidence type="ECO:0000313" key="3">
    <source>
        <dbReference type="EMBL" id="GGL64838.1"/>
    </source>
</evidence>
<dbReference type="Pfam" id="PF14344">
    <property type="entry name" value="DUF4397"/>
    <property type="match status" value="1"/>
</dbReference>
<evidence type="ECO:0000313" key="5">
    <source>
        <dbReference type="Proteomes" id="UP000552836"/>
    </source>
</evidence>
<name>A0A846LEJ5_9ACTN</name>
<dbReference type="EMBL" id="JAAMPA010000001">
    <property type="protein sequence ID" value="NIH66573.1"/>
    <property type="molecule type" value="Genomic_DNA"/>
</dbReference>
<keyword evidence="3" id="KW-0449">Lipoprotein</keyword>
<evidence type="ECO:0000313" key="6">
    <source>
        <dbReference type="Proteomes" id="UP000648663"/>
    </source>
</evidence>
<reference evidence="6" key="2">
    <citation type="journal article" date="2019" name="Int. J. Syst. Evol. Microbiol.">
        <title>The Global Catalogue of Microorganisms (GCM) 10K type strain sequencing project: providing services to taxonomists for standard genome sequencing and annotation.</title>
        <authorList>
            <consortium name="The Broad Institute Genomics Platform"/>
            <consortium name="The Broad Institute Genome Sequencing Center for Infectious Disease"/>
            <person name="Wu L."/>
            <person name="Ma J."/>
        </authorList>
    </citation>
    <scope>NUCLEOTIDE SEQUENCE [LARGE SCALE GENOMIC DNA]</scope>
    <source>
        <strain evidence="6">CGMCC 4.5581</strain>
    </source>
</reference>
<proteinExistence type="predicted"/>
<dbReference type="RefSeq" id="WP_166754140.1">
    <property type="nucleotide sequence ID" value="NZ_BAABJU010000009.1"/>
</dbReference>
<dbReference type="InterPro" id="IPR025510">
    <property type="entry name" value="DUF4397"/>
</dbReference>
<accession>A0A846LEJ5</accession>
<dbReference type="Proteomes" id="UP000552836">
    <property type="component" value="Unassembled WGS sequence"/>
</dbReference>